<reference evidence="1 2" key="1">
    <citation type="journal article" date="2018" name="PLoS ONE">
        <title>The draft genome of Kipferlia bialata reveals reductive genome evolution in fornicate parasites.</title>
        <authorList>
            <person name="Tanifuji G."/>
            <person name="Takabayashi S."/>
            <person name="Kume K."/>
            <person name="Takagi M."/>
            <person name="Nakayama T."/>
            <person name="Kamikawa R."/>
            <person name="Inagaki Y."/>
            <person name="Hashimoto T."/>
        </authorList>
    </citation>
    <scope>NUCLEOTIDE SEQUENCE [LARGE SCALE GENOMIC DNA]</scope>
    <source>
        <strain evidence="1">NY0173</strain>
    </source>
</reference>
<feature type="non-terminal residue" evidence="1">
    <location>
        <position position="1"/>
    </location>
</feature>
<protein>
    <submittedName>
        <fullName evidence="1">Uncharacterized protein</fullName>
    </submittedName>
</protein>
<proteinExistence type="predicted"/>
<dbReference type="EMBL" id="BDIP01010359">
    <property type="protein sequence ID" value="GIQ92717.1"/>
    <property type="molecule type" value="Genomic_DNA"/>
</dbReference>
<organism evidence="1 2">
    <name type="scientific">Kipferlia bialata</name>
    <dbReference type="NCBI Taxonomy" id="797122"/>
    <lineage>
        <taxon>Eukaryota</taxon>
        <taxon>Metamonada</taxon>
        <taxon>Carpediemonas-like organisms</taxon>
        <taxon>Kipferlia</taxon>
    </lineage>
</organism>
<name>A0A9K3DCQ3_9EUKA</name>
<evidence type="ECO:0000313" key="1">
    <source>
        <dbReference type="EMBL" id="GIQ92717.1"/>
    </source>
</evidence>
<feature type="non-terminal residue" evidence="1">
    <location>
        <position position="21"/>
    </location>
</feature>
<comment type="caution">
    <text evidence="1">The sequence shown here is derived from an EMBL/GenBank/DDBJ whole genome shotgun (WGS) entry which is preliminary data.</text>
</comment>
<gene>
    <name evidence="1" type="ORF">KIPB_016650</name>
</gene>
<sequence>AHPKDRPTCAELLEDGLFVDK</sequence>
<dbReference type="AlphaFoldDB" id="A0A9K3DCQ3"/>
<dbReference type="Proteomes" id="UP000265618">
    <property type="component" value="Unassembled WGS sequence"/>
</dbReference>
<accession>A0A9K3DCQ3</accession>
<evidence type="ECO:0000313" key="2">
    <source>
        <dbReference type="Proteomes" id="UP000265618"/>
    </source>
</evidence>
<keyword evidence="2" id="KW-1185">Reference proteome</keyword>